<comment type="caution">
    <text evidence="2">The sequence shown here is derived from an EMBL/GenBank/DDBJ whole genome shotgun (WGS) entry which is preliminary data.</text>
</comment>
<proteinExistence type="predicted"/>
<protein>
    <submittedName>
        <fullName evidence="2">DUF1534 domain-containing protein</fullName>
    </submittedName>
</protein>
<dbReference type="EMBL" id="WKAE01000277">
    <property type="protein sequence ID" value="MCF5631547.1"/>
    <property type="molecule type" value="Genomic_DNA"/>
</dbReference>
<dbReference type="Proteomes" id="UP000814010">
    <property type="component" value="Unassembled WGS sequence"/>
</dbReference>
<evidence type="ECO:0000256" key="1">
    <source>
        <dbReference type="SAM" id="MobiDB-lite"/>
    </source>
</evidence>
<feature type="region of interest" description="Disordered" evidence="1">
    <location>
        <begin position="1"/>
        <end position="48"/>
    </location>
</feature>
<dbReference type="AntiFam" id="ANF00261">
    <property type="entry name" value="Protein of unknown function (DUF1534)"/>
</dbReference>
<feature type="compositionally biased region" description="Basic residues" evidence="1">
    <location>
        <begin position="29"/>
        <end position="41"/>
    </location>
</feature>
<dbReference type="AlphaFoldDB" id="A0A9Q4A7T3"/>
<accession>A0A9Q4A7T3</accession>
<sequence>MHRKIRKSPLLHPRIPRGSLIADPAPRCTFHRGRRASRTAYRRGASAR</sequence>
<name>A0A9Q4A7T3_PSESX</name>
<gene>
    <name evidence="2" type="ORF">GIV53_20080</name>
</gene>
<organism evidence="2 3">
    <name type="scientific">Pseudomonas syringae</name>
    <dbReference type="NCBI Taxonomy" id="317"/>
    <lineage>
        <taxon>Bacteria</taxon>
        <taxon>Pseudomonadati</taxon>
        <taxon>Pseudomonadota</taxon>
        <taxon>Gammaproteobacteria</taxon>
        <taxon>Pseudomonadales</taxon>
        <taxon>Pseudomonadaceae</taxon>
        <taxon>Pseudomonas</taxon>
    </lineage>
</organism>
<reference evidence="2" key="1">
    <citation type="submission" date="2019-11" db="EMBL/GenBank/DDBJ databases">
        <title>Epiphytic Pseudomonas syringae from cherry orchards.</title>
        <authorList>
            <person name="Hulin M.T."/>
        </authorList>
    </citation>
    <scope>NUCLEOTIDE SEQUENCE</scope>
    <source>
        <strain evidence="2">PA-2-5E</strain>
    </source>
</reference>
<evidence type="ECO:0000313" key="2">
    <source>
        <dbReference type="EMBL" id="MCF5631547.1"/>
    </source>
</evidence>
<evidence type="ECO:0000313" key="3">
    <source>
        <dbReference type="Proteomes" id="UP000814010"/>
    </source>
</evidence>